<sequence length="347" mass="38082">MDLKSYLAICLILFLLSGICTVQPSRNALQSTELGQVLVLPLSRQERNHSLGSYEVISHRFRYLLDTLDANAKMKLYDDLLSRGYYTTRLWIGTPPQEFALIVDTGSTITYVPCSSCTQCGTHQDPWFKPESSTTYKPVECGPSCSFCDSDKHQCKYVRRYAEMSTSEGLLGTDLLSFGNFSTIEPERLVFGCETAESGDIHDQRADGIMGLGRGAYSIVDQLINSNAMTASFSLCYGGMGQGGGAMVMGAIPNPPQMVFTKSDFRRSAYYNLELHQVIVAGTPLAVDPVVFDSKFGTVIDSGTTYAYFPDIAYKAFTQALSQQVKLDRIDGPDSHYPDVCYGGAGT</sequence>
<dbReference type="OMA" id="YEVISHR"/>
<keyword evidence="7" id="KW-0732">Signal</keyword>
<dbReference type="GO" id="GO:0006508">
    <property type="term" value="P:proteolysis"/>
    <property type="evidence" value="ECO:0007669"/>
    <property type="project" value="UniProtKB-KW"/>
</dbReference>
<dbReference type="InterPro" id="IPR001461">
    <property type="entry name" value="Aspartic_peptidase_A1"/>
</dbReference>
<dbReference type="InterPro" id="IPR033121">
    <property type="entry name" value="PEPTIDASE_A1"/>
</dbReference>
<keyword evidence="10" id="KW-1185">Reference proteome</keyword>
<evidence type="ECO:0000256" key="7">
    <source>
        <dbReference type="SAM" id="SignalP"/>
    </source>
</evidence>
<dbReference type="AlphaFoldDB" id="A0A8T2QIV7"/>
<dbReference type="InterPro" id="IPR032861">
    <property type="entry name" value="TAXi_N"/>
</dbReference>
<feature type="chain" id="PRO_5035820147" description="Peptidase A1 domain-containing protein" evidence="7">
    <location>
        <begin position="25"/>
        <end position="347"/>
    </location>
</feature>
<accession>A0A8T2QIV7</accession>
<proteinExistence type="inferred from homology"/>
<comment type="caution">
    <text evidence="9">The sequence shown here is derived from an EMBL/GenBank/DDBJ whole genome shotgun (WGS) entry which is preliminary data.</text>
</comment>
<feature type="active site" evidence="5">
    <location>
        <position position="301"/>
    </location>
</feature>
<keyword evidence="4" id="KW-0325">Glycoprotein</keyword>
<organism evidence="9 10">
    <name type="scientific">Ceratopteris richardii</name>
    <name type="common">Triangle waterfern</name>
    <dbReference type="NCBI Taxonomy" id="49495"/>
    <lineage>
        <taxon>Eukaryota</taxon>
        <taxon>Viridiplantae</taxon>
        <taxon>Streptophyta</taxon>
        <taxon>Embryophyta</taxon>
        <taxon>Tracheophyta</taxon>
        <taxon>Polypodiopsida</taxon>
        <taxon>Polypodiidae</taxon>
        <taxon>Polypodiales</taxon>
        <taxon>Pteridineae</taxon>
        <taxon>Pteridaceae</taxon>
        <taxon>Parkerioideae</taxon>
        <taxon>Ceratopteris</taxon>
    </lineage>
</organism>
<feature type="active site" evidence="5">
    <location>
        <position position="104"/>
    </location>
</feature>
<dbReference type="PROSITE" id="PS51767">
    <property type="entry name" value="PEPTIDASE_A1"/>
    <property type="match status" value="1"/>
</dbReference>
<dbReference type="InterPro" id="IPR021109">
    <property type="entry name" value="Peptidase_aspartic_dom_sf"/>
</dbReference>
<evidence type="ECO:0000313" key="10">
    <source>
        <dbReference type="Proteomes" id="UP000825935"/>
    </source>
</evidence>
<evidence type="ECO:0000256" key="2">
    <source>
        <dbReference type="ARBA" id="ARBA00022750"/>
    </source>
</evidence>
<keyword evidence="2 6" id="KW-0064">Aspartyl protease</keyword>
<protein>
    <recommendedName>
        <fullName evidence="8">Peptidase A1 domain-containing protein</fullName>
    </recommendedName>
</protein>
<dbReference type="PANTHER" id="PTHR13683:SF817">
    <property type="entry name" value="OS07G0592200 PROTEIN"/>
    <property type="match status" value="1"/>
</dbReference>
<dbReference type="Pfam" id="PF14543">
    <property type="entry name" value="TAXi_N"/>
    <property type="match status" value="1"/>
</dbReference>
<evidence type="ECO:0000256" key="5">
    <source>
        <dbReference type="PIRSR" id="PIRSR601461-1"/>
    </source>
</evidence>
<gene>
    <name evidence="9" type="ORF">KP509_34G014900</name>
</gene>
<name>A0A8T2QIV7_CERRI</name>
<dbReference type="InterPro" id="IPR001969">
    <property type="entry name" value="Aspartic_peptidase_AS"/>
</dbReference>
<dbReference type="PRINTS" id="PR00792">
    <property type="entry name" value="PEPSIN"/>
</dbReference>
<feature type="signal peptide" evidence="7">
    <location>
        <begin position="1"/>
        <end position="24"/>
    </location>
</feature>
<evidence type="ECO:0000259" key="8">
    <source>
        <dbReference type="PROSITE" id="PS51767"/>
    </source>
</evidence>
<dbReference type="GO" id="GO:0004190">
    <property type="term" value="F:aspartic-type endopeptidase activity"/>
    <property type="evidence" value="ECO:0007669"/>
    <property type="project" value="UniProtKB-KW"/>
</dbReference>
<comment type="similarity">
    <text evidence="1 6">Belongs to the peptidase A1 family.</text>
</comment>
<dbReference type="PANTHER" id="PTHR13683">
    <property type="entry name" value="ASPARTYL PROTEASES"/>
    <property type="match status" value="1"/>
</dbReference>
<dbReference type="SUPFAM" id="SSF50630">
    <property type="entry name" value="Acid proteases"/>
    <property type="match status" value="1"/>
</dbReference>
<dbReference type="CDD" id="cd05476">
    <property type="entry name" value="pepsin_A_like_plant"/>
    <property type="match status" value="1"/>
</dbReference>
<dbReference type="InterPro" id="IPR032799">
    <property type="entry name" value="TAXi_C"/>
</dbReference>
<dbReference type="PROSITE" id="PS00141">
    <property type="entry name" value="ASP_PROTEASE"/>
    <property type="match status" value="1"/>
</dbReference>
<evidence type="ECO:0000256" key="3">
    <source>
        <dbReference type="ARBA" id="ARBA00022801"/>
    </source>
</evidence>
<keyword evidence="6" id="KW-0645">Protease</keyword>
<evidence type="ECO:0000256" key="1">
    <source>
        <dbReference type="ARBA" id="ARBA00007447"/>
    </source>
</evidence>
<evidence type="ECO:0000313" key="9">
    <source>
        <dbReference type="EMBL" id="KAH7283588.1"/>
    </source>
</evidence>
<dbReference type="FunFam" id="2.40.70.10:FF:000025">
    <property type="entry name" value="Aspartyl protease family protein"/>
    <property type="match status" value="1"/>
</dbReference>
<dbReference type="Proteomes" id="UP000825935">
    <property type="component" value="Chromosome 34"/>
</dbReference>
<dbReference type="Pfam" id="PF14541">
    <property type="entry name" value="TAXi_C"/>
    <property type="match status" value="1"/>
</dbReference>
<evidence type="ECO:0000256" key="4">
    <source>
        <dbReference type="ARBA" id="ARBA00023180"/>
    </source>
</evidence>
<feature type="domain" description="Peptidase A1" evidence="8">
    <location>
        <begin position="86"/>
        <end position="347"/>
    </location>
</feature>
<reference evidence="9" key="1">
    <citation type="submission" date="2021-08" db="EMBL/GenBank/DDBJ databases">
        <title>WGS assembly of Ceratopteris richardii.</title>
        <authorList>
            <person name="Marchant D.B."/>
            <person name="Chen G."/>
            <person name="Jenkins J."/>
            <person name="Shu S."/>
            <person name="Leebens-Mack J."/>
            <person name="Grimwood J."/>
            <person name="Schmutz J."/>
            <person name="Soltis P."/>
            <person name="Soltis D."/>
            <person name="Chen Z.-H."/>
        </authorList>
    </citation>
    <scope>NUCLEOTIDE SEQUENCE</scope>
    <source>
        <strain evidence="9">Whitten #5841</strain>
        <tissue evidence="9">Leaf</tissue>
    </source>
</reference>
<dbReference type="InterPro" id="IPR034161">
    <property type="entry name" value="Pepsin-like_plant"/>
</dbReference>
<dbReference type="OrthoDB" id="2747330at2759"/>
<keyword evidence="3 6" id="KW-0378">Hydrolase</keyword>
<dbReference type="Gene3D" id="2.40.70.10">
    <property type="entry name" value="Acid Proteases"/>
    <property type="match status" value="2"/>
</dbReference>
<evidence type="ECO:0000256" key="6">
    <source>
        <dbReference type="RuleBase" id="RU000454"/>
    </source>
</evidence>
<dbReference type="EMBL" id="CM035439">
    <property type="protein sequence ID" value="KAH7283588.1"/>
    <property type="molecule type" value="Genomic_DNA"/>
</dbReference>